<dbReference type="Gene3D" id="3.40.50.300">
    <property type="entry name" value="P-loop containing nucleotide triphosphate hydrolases"/>
    <property type="match status" value="1"/>
</dbReference>
<dbReference type="InterPro" id="IPR003439">
    <property type="entry name" value="ABC_transporter-like_ATP-bd"/>
</dbReference>
<keyword evidence="14" id="KW-1185">Reference proteome</keyword>
<evidence type="ECO:0000313" key="13">
    <source>
        <dbReference type="Proteomes" id="UP000076878"/>
    </source>
</evidence>
<dbReference type="PROSITE" id="PS50929">
    <property type="entry name" value="ABC_TM1F"/>
    <property type="match status" value="1"/>
</dbReference>
<dbReference type="Proteomes" id="UP000076878">
    <property type="component" value="Unassembled WGS sequence"/>
</dbReference>
<dbReference type="Gene3D" id="1.20.1560.10">
    <property type="entry name" value="ABC transporter type 1, transmembrane domain"/>
    <property type="match status" value="1"/>
</dbReference>
<evidence type="ECO:0000256" key="4">
    <source>
        <dbReference type="ARBA" id="ARBA00022741"/>
    </source>
</evidence>
<reference evidence="11 13" key="1">
    <citation type="submission" date="2016-02" db="EMBL/GenBank/DDBJ databases">
        <authorList>
            <person name="Wen L."/>
            <person name="He K."/>
            <person name="Yang H."/>
        </authorList>
    </citation>
    <scope>NUCLEOTIDE SEQUENCE [LARGE SCALE GENOMIC DNA]</scope>
    <source>
        <strain evidence="11">Trichococcus_R210</strain>
    </source>
</reference>
<dbReference type="Pfam" id="PF00664">
    <property type="entry name" value="ABC_membrane"/>
    <property type="match status" value="1"/>
</dbReference>
<dbReference type="RefSeq" id="WP_068620321.1">
    <property type="nucleotide sequence ID" value="NZ_FJNB01000001.1"/>
</dbReference>
<dbReference type="SUPFAM" id="SSF90123">
    <property type="entry name" value="ABC transporter transmembrane region"/>
    <property type="match status" value="1"/>
</dbReference>
<dbReference type="InterPro" id="IPR003593">
    <property type="entry name" value="AAA+_ATPase"/>
</dbReference>
<evidence type="ECO:0000313" key="11">
    <source>
        <dbReference type="EMBL" id="CZQ79990.1"/>
    </source>
</evidence>
<evidence type="ECO:0000256" key="7">
    <source>
        <dbReference type="ARBA" id="ARBA00023136"/>
    </source>
</evidence>
<reference evidence="12 14" key="2">
    <citation type="submission" date="2016-10" db="EMBL/GenBank/DDBJ databases">
        <authorList>
            <person name="Varghese N."/>
            <person name="Submissions S."/>
        </authorList>
    </citation>
    <scope>NUCLEOTIDE SEQUENCE [LARGE SCALE GENOMIC DNA]</scope>
    <source>
        <strain evidence="12 14">DSM 22150</strain>
    </source>
</reference>
<dbReference type="GO" id="GO:0016887">
    <property type="term" value="F:ATP hydrolysis activity"/>
    <property type="evidence" value="ECO:0007669"/>
    <property type="project" value="InterPro"/>
</dbReference>
<keyword evidence="5 12" id="KW-0067">ATP-binding</keyword>
<dbReference type="GO" id="GO:0005886">
    <property type="term" value="C:plasma membrane"/>
    <property type="evidence" value="ECO:0007669"/>
    <property type="project" value="UniProtKB-SubCell"/>
</dbReference>
<dbReference type="EMBL" id="FNYT01000001">
    <property type="protein sequence ID" value="SEI57776.1"/>
    <property type="molecule type" value="Genomic_DNA"/>
</dbReference>
<keyword evidence="7 8" id="KW-0472">Membrane</keyword>
<name>A0A143Y2E8_9LACT</name>
<feature type="transmembrane region" description="Helical" evidence="8">
    <location>
        <begin position="174"/>
        <end position="192"/>
    </location>
</feature>
<feature type="transmembrane region" description="Helical" evidence="8">
    <location>
        <begin position="33"/>
        <end position="58"/>
    </location>
</feature>
<feature type="domain" description="ABC transporter" evidence="9">
    <location>
        <begin position="352"/>
        <end position="586"/>
    </location>
</feature>
<evidence type="ECO:0000256" key="8">
    <source>
        <dbReference type="SAM" id="Phobius"/>
    </source>
</evidence>
<dbReference type="OrthoDB" id="9770415at2"/>
<sequence>MSGSAWSKTIPLKEQLRITKRIFRFSHPFRHQFLVALLFSILLSLVNVVAPRIIQIFMDKYLAVGNVTTSISLLFALAYLGSVVLKMVVTYLQRYIFSMASERTVENIRNTIFRKINQLGMRYYDTTPAGSIVSRVTNDTETIKEFWNVFLALAEGIFSIVTVFIAMWTLDKQISLLFLLFVPIMGGLIWYYQKYSTRVYRTMRERLSQLNTKLNESISGMAIIQQFRQEKRLRAEFDEINADYSKGRVAMVRMNALMLMPIVNLLQAIALAIVLWLFGYHTLNGVVELGVIYAFTTYIQNFFRPMGMMMDNLSALQDGIVSSSRVLNVLDNTELAPAQPEDSNLEISQGRIEFKDVSFSYDGKQDVLKNISFTANPGETVALVGHTGSGKSSIINVLLRFYEFGKGDVLIDGKSIKSYPIGELRSKIGLVLQDSFLFYGDIARNIRLMNKDYTDPDIERAAAFVHADSFIESLPGGYHAKVIERGASYSSGERQLISFARTILRDPKVLILDEATANIDTETELLIQESMRKMREGRTTIAIAHRLSTIRDAHLILVLDKGRVIERGTHEELIAERGTYYDMYMLQSMND</sequence>
<evidence type="ECO:0000256" key="2">
    <source>
        <dbReference type="ARBA" id="ARBA00022448"/>
    </source>
</evidence>
<evidence type="ECO:0000313" key="14">
    <source>
        <dbReference type="Proteomes" id="UP000199280"/>
    </source>
</evidence>
<dbReference type="PANTHER" id="PTHR43394:SF1">
    <property type="entry name" value="ATP-BINDING CASSETTE SUB-FAMILY B MEMBER 10, MITOCHONDRIAL"/>
    <property type="match status" value="1"/>
</dbReference>
<gene>
    <name evidence="12" type="ORF">SAMN05216375_101250</name>
    <name evidence="11" type="ORF">TR210_18</name>
</gene>
<accession>A0A143Y2E8</accession>
<feature type="transmembrane region" description="Helical" evidence="8">
    <location>
        <begin position="256"/>
        <end position="279"/>
    </location>
</feature>
<dbReference type="CDD" id="cd18544">
    <property type="entry name" value="ABC_6TM_TmrA_like"/>
    <property type="match status" value="1"/>
</dbReference>
<protein>
    <submittedName>
        <fullName evidence="12">ATP-binding cassette, subfamily B</fullName>
    </submittedName>
    <submittedName>
        <fullName evidence="11">Abc transporter</fullName>
    </submittedName>
</protein>
<dbReference type="InterPro" id="IPR027417">
    <property type="entry name" value="P-loop_NTPase"/>
</dbReference>
<dbReference type="Proteomes" id="UP000199280">
    <property type="component" value="Unassembled WGS sequence"/>
</dbReference>
<feature type="transmembrane region" description="Helical" evidence="8">
    <location>
        <begin position="146"/>
        <end position="168"/>
    </location>
</feature>
<dbReference type="SMART" id="SM00382">
    <property type="entry name" value="AAA"/>
    <property type="match status" value="1"/>
</dbReference>
<feature type="transmembrane region" description="Helical" evidence="8">
    <location>
        <begin position="70"/>
        <end position="92"/>
    </location>
</feature>
<dbReference type="PROSITE" id="PS00211">
    <property type="entry name" value="ABC_TRANSPORTER_1"/>
    <property type="match status" value="1"/>
</dbReference>
<dbReference type="PANTHER" id="PTHR43394">
    <property type="entry name" value="ATP-DEPENDENT PERMEASE MDL1, MITOCHONDRIAL"/>
    <property type="match status" value="1"/>
</dbReference>
<proteinExistence type="predicted"/>
<dbReference type="GO" id="GO:0015421">
    <property type="term" value="F:ABC-type oligopeptide transporter activity"/>
    <property type="evidence" value="ECO:0007669"/>
    <property type="project" value="TreeGrafter"/>
</dbReference>
<dbReference type="Pfam" id="PF00005">
    <property type="entry name" value="ABC_tran"/>
    <property type="match status" value="1"/>
</dbReference>
<dbReference type="InterPro" id="IPR017871">
    <property type="entry name" value="ABC_transporter-like_CS"/>
</dbReference>
<dbReference type="InterPro" id="IPR039421">
    <property type="entry name" value="Type_1_exporter"/>
</dbReference>
<feature type="transmembrane region" description="Helical" evidence="8">
    <location>
        <begin position="285"/>
        <end position="303"/>
    </location>
</feature>
<evidence type="ECO:0000256" key="3">
    <source>
        <dbReference type="ARBA" id="ARBA00022692"/>
    </source>
</evidence>
<evidence type="ECO:0000256" key="6">
    <source>
        <dbReference type="ARBA" id="ARBA00022989"/>
    </source>
</evidence>
<evidence type="ECO:0000256" key="1">
    <source>
        <dbReference type="ARBA" id="ARBA00004651"/>
    </source>
</evidence>
<evidence type="ECO:0000259" key="10">
    <source>
        <dbReference type="PROSITE" id="PS50929"/>
    </source>
</evidence>
<dbReference type="SUPFAM" id="SSF52540">
    <property type="entry name" value="P-loop containing nucleoside triphosphate hydrolases"/>
    <property type="match status" value="1"/>
</dbReference>
<dbReference type="EMBL" id="FJNB01000001">
    <property type="protein sequence ID" value="CZQ79990.1"/>
    <property type="molecule type" value="Genomic_DNA"/>
</dbReference>
<dbReference type="PROSITE" id="PS50893">
    <property type="entry name" value="ABC_TRANSPORTER_2"/>
    <property type="match status" value="1"/>
</dbReference>
<keyword evidence="2" id="KW-0813">Transport</keyword>
<dbReference type="InterPro" id="IPR036640">
    <property type="entry name" value="ABC1_TM_sf"/>
</dbReference>
<evidence type="ECO:0000256" key="5">
    <source>
        <dbReference type="ARBA" id="ARBA00022840"/>
    </source>
</evidence>
<keyword evidence="3 8" id="KW-0812">Transmembrane</keyword>
<evidence type="ECO:0000313" key="12">
    <source>
        <dbReference type="EMBL" id="SEI57776.1"/>
    </source>
</evidence>
<dbReference type="FunFam" id="3.40.50.300:FF:000287">
    <property type="entry name" value="Multidrug ABC transporter ATP-binding protein"/>
    <property type="match status" value="1"/>
</dbReference>
<dbReference type="STRING" id="640938.TR210_18"/>
<feature type="domain" description="ABC transmembrane type-1" evidence="10">
    <location>
        <begin position="34"/>
        <end position="318"/>
    </location>
</feature>
<dbReference type="CDD" id="cd03254">
    <property type="entry name" value="ABCC_Glucan_exporter_like"/>
    <property type="match status" value="1"/>
</dbReference>
<organism evidence="11 13">
    <name type="scientific">Trichococcus ilyis</name>
    <dbReference type="NCBI Taxonomy" id="640938"/>
    <lineage>
        <taxon>Bacteria</taxon>
        <taxon>Bacillati</taxon>
        <taxon>Bacillota</taxon>
        <taxon>Bacilli</taxon>
        <taxon>Lactobacillales</taxon>
        <taxon>Carnobacteriaceae</taxon>
        <taxon>Trichococcus</taxon>
    </lineage>
</organism>
<dbReference type="AlphaFoldDB" id="A0A143Y2E8"/>
<dbReference type="InterPro" id="IPR011527">
    <property type="entry name" value="ABC1_TM_dom"/>
</dbReference>
<keyword evidence="6 8" id="KW-1133">Transmembrane helix</keyword>
<evidence type="ECO:0000259" key="9">
    <source>
        <dbReference type="PROSITE" id="PS50893"/>
    </source>
</evidence>
<keyword evidence="4" id="KW-0547">Nucleotide-binding</keyword>
<comment type="subcellular location">
    <subcellularLocation>
        <location evidence="1">Cell membrane</location>
        <topology evidence="1">Multi-pass membrane protein</topology>
    </subcellularLocation>
</comment>
<dbReference type="GO" id="GO:0005524">
    <property type="term" value="F:ATP binding"/>
    <property type="evidence" value="ECO:0007669"/>
    <property type="project" value="UniProtKB-KW"/>
</dbReference>